<keyword evidence="7 13" id="KW-0472">Membrane</keyword>
<sequence>MPQIAQLGEFYASQIFWLVVFFGLAFFIVGRGMVPKVMDTVAHRDKQISDDFAAAEQARREADVQEEAWRARENARRAEAQGVIAEARSKAALATEGRLAETQRGLDAKIAAAEARIAEALAAASAEIENVATDAARDVVARVAGIAVDDGAARVAVKEKLAHG</sequence>
<evidence type="ECO:0000256" key="3">
    <source>
        <dbReference type="ARBA" id="ARBA00022692"/>
    </source>
</evidence>
<dbReference type="AlphaFoldDB" id="A0A7W7K701"/>
<evidence type="ECO:0000313" key="14">
    <source>
        <dbReference type="EMBL" id="MBB4856869.1"/>
    </source>
</evidence>
<evidence type="ECO:0000256" key="9">
    <source>
        <dbReference type="ARBA" id="ARBA00025198"/>
    </source>
</evidence>
<comment type="function">
    <text evidence="10">Component of the F(0) channel, it forms part of the peripheral stalk, linking F(1) to F(0). The b'-subunit is a diverged and duplicated form of b found in plants and photosynthetic bacteria.</text>
</comment>
<reference evidence="14 15" key="1">
    <citation type="submission" date="2020-08" db="EMBL/GenBank/DDBJ databases">
        <title>Functional genomics of gut bacteria from endangered species of beetles.</title>
        <authorList>
            <person name="Carlos-Shanley C."/>
        </authorList>
    </citation>
    <scope>NUCLEOTIDE SEQUENCE [LARGE SCALE GENOMIC DNA]</scope>
    <source>
        <strain evidence="14 15">S00245</strain>
    </source>
</reference>
<dbReference type="GO" id="GO:0012505">
    <property type="term" value="C:endomembrane system"/>
    <property type="evidence" value="ECO:0007669"/>
    <property type="project" value="UniProtKB-SubCell"/>
</dbReference>
<evidence type="ECO:0000256" key="2">
    <source>
        <dbReference type="ARBA" id="ARBA00022547"/>
    </source>
</evidence>
<evidence type="ECO:0000256" key="6">
    <source>
        <dbReference type="ARBA" id="ARBA00023065"/>
    </source>
</evidence>
<organism evidence="14 15">
    <name type="scientific">Novosphingobium chloroacetimidivorans</name>
    <dbReference type="NCBI Taxonomy" id="1428314"/>
    <lineage>
        <taxon>Bacteria</taxon>
        <taxon>Pseudomonadati</taxon>
        <taxon>Pseudomonadota</taxon>
        <taxon>Alphaproteobacteria</taxon>
        <taxon>Sphingomonadales</taxon>
        <taxon>Sphingomonadaceae</taxon>
        <taxon>Novosphingobium</taxon>
    </lineage>
</organism>
<keyword evidence="8" id="KW-0066">ATP synthesis</keyword>
<gene>
    <name evidence="14" type="ORF">HNO88_000166</name>
</gene>
<evidence type="ECO:0000256" key="5">
    <source>
        <dbReference type="ARBA" id="ARBA00022989"/>
    </source>
</evidence>
<evidence type="ECO:0000256" key="12">
    <source>
        <dbReference type="RuleBase" id="RU003848"/>
    </source>
</evidence>
<evidence type="ECO:0000256" key="4">
    <source>
        <dbReference type="ARBA" id="ARBA00022781"/>
    </source>
</evidence>
<evidence type="ECO:0000256" key="11">
    <source>
        <dbReference type="ARBA" id="ARBA00037847"/>
    </source>
</evidence>
<evidence type="ECO:0000256" key="1">
    <source>
        <dbReference type="ARBA" id="ARBA00022448"/>
    </source>
</evidence>
<comment type="subcellular location">
    <subcellularLocation>
        <location evidence="11">Endomembrane system</location>
        <topology evidence="11">Single-pass membrane protein</topology>
    </subcellularLocation>
</comment>
<evidence type="ECO:0000256" key="7">
    <source>
        <dbReference type="ARBA" id="ARBA00023136"/>
    </source>
</evidence>
<dbReference type="GO" id="GO:0015078">
    <property type="term" value="F:proton transmembrane transporter activity"/>
    <property type="evidence" value="ECO:0007669"/>
    <property type="project" value="InterPro"/>
</dbReference>
<evidence type="ECO:0000313" key="15">
    <source>
        <dbReference type="Proteomes" id="UP000555448"/>
    </source>
</evidence>
<dbReference type="Pfam" id="PF00430">
    <property type="entry name" value="ATP-synt_B"/>
    <property type="match status" value="1"/>
</dbReference>
<keyword evidence="3 12" id="KW-0812">Transmembrane</keyword>
<accession>A0A7W7K701</accession>
<keyword evidence="1 12" id="KW-0813">Transport</keyword>
<name>A0A7W7K701_9SPHN</name>
<evidence type="ECO:0000256" key="13">
    <source>
        <dbReference type="SAM" id="Phobius"/>
    </source>
</evidence>
<keyword evidence="4 12" id="KW-0375">Hydrogen ion transport</keyword>
<comment type="function">
    <text evidence="9">F(1)F(0) ATP synthase produces ATP from ADP in the presence of a proton or sodium gradient. F-type ATPases consist of two structural domains, F(1) containing the extramembraneous catalytic core and F(0) containing the membrane proton channel, linked together by a central stalk and a peripheral stalk. During catalysis, ATP synthesis in the catalytic domain of F(1) is coupled via a rotary mechanism of the central stalk subunits to proton translocation.</text>
</comment>
<dbReference type="GO" id="GO:0015986">
    <property type="term" value="P:proton motive force-driven ATP synthesis"/>
    <property type="evidence" value="ECO:0007669"/>
    <property type="project" value="InterPro"/>
</dbReference>
<keyword evidence="6 12" id="KW-0406">Ion transport</keyword>
<dbReference type="GO" id="GO:0045259">
    <property type="term" value="C:proton-transporting ATP synthase complex"/>
    <property type="evidence" value="ECO:0007669"/>
    <property type="project" value="UniProtKB-KW"/>
</dbReference>
<evidence type="ECO:0000256" key="10">
    <source>
        <dbReference type="ARBA" id="ARBA00025614"/>
    </source>
</evidence>
<dbReference type="EMBL" id="JACHLR010000001">
    <property type="protein sequence ID" value="MBB4856869.1"/>
    <property type="molecule type" value="Genomic_DNA"/>
</dbReference>
<comment type="caution">
    <text evidence="14">The sequence shown here is derived from an EMBL/GenBank/DDBJ whole genome shotgun (WGS) entry which is preliminary data.</text>
</comment>
<keyword evidence="2 12" id="KW-0138">CF(0)</keyword>
<proteinExistence type="inferred from homology"/>
<dbReference type="RefSeq" id="WP_184241804.1">
    <property type="nucleotide sequence ID" value="NZ_JACHLR010000001.1"/>
</dbReference>
<dbReference type="InterPro" id="IPR002146">
    <property type="entry name" value="ATP_synth_b/b'su_bac/chlpt"/>
</dbReference>
<dbReference type="Proteomes" id="UP000555448">
    <property type="component" value="Unassembled WGS sequence"/>
</dbReference>
<evidence type="ECO:0000256" key="8">
    <source>
        <dbReference type="ARBA" id="ARBA00023310"/>
    </source>
</evidence>
<comment type="similarity">
    <text evidence="12">Belongs to the ATPase B chain family.</text>
</comment>
<keyword evidence="5 13" id="KW-1133">Transmembrane helix</keyword>
<protein>
    <submittedName>
        <fullName evidence="14">F-type H+-transporting ATPase subunit b</fullName>
    </submittedName>
</protein>
<feature type="transmembrane region" description="Helical" evidence="13">
    <location>
        <begin position="15"/>
        <end position="34"/>
    </location>
</feature>
<keyword evidence="15" id="KW-1185">Reference proteome</keyword>